<dbReference type="EMBL" id="CADEAL010002824">
    <property type="protein sequence ID" value="CAB1442332.1"/>
    <property type="molecule type" value="Genomic_DNA"/>
</dbReference>
<dbReference type="AlphaFoldDB" id="A0A9N7V531"/>
<accession>A0A9N7V531</accession>
<feature type="region of interest" description="Disordered" evidence="1">
    <location>
        <begin position="1"/>
        <end position="125"/>
    </location>
</feature>
<comment type="caution">
    <text evidence="2">The sequence shown here is derived from an EMBL/GenBank/DDBJ whole genome shotgun (WGS) entry which is preliminary data.</text>
</comment>
<name>A0A9N7V531_PLEPL</name>
<evidence type="ECO:0000313" key="3">
    <source>
        <dbReference type="Proteomes" id="UP001153269"/>
    </source>
</evidence>
<gene>
    <name evidence="2" type="ORF">PLEPLA_LOCUS30004</name>
</gene>
<sequence length="125" mass="13526">MVSEGSIAASGSVQNICSSRQERQRGAAGAAVMVGQPTKRAGGERNESLRLSNSLIKSCVPPVSQGRRHRGTRHRDGDTEEHNTGTETQRNTTQGRRQRGTQHGDGDTEEHNTGTEKQMSRNADS</sequence>
<feature type="compositionally biased region" description="Basic and acidic residues" evidence="1">
    <location>
        <begin position="74"/>
        <end position="84"/>
    </location>
</feature>
<keyword evidence="3" id="KW-1185">Reference proteome</keyword>
<protein>
    <submittedName>
        <fullName evidence="2">Uncharacterized protein</fullName>
    </submittedName>
</protein>
<reference evidence="2" key="1">
    <citation type="submission" date="2020-03" db="EMBL/GenBank/DDBJ databases">
        <authorList>
            <person name="Weist P."/>
        </authorList>
    </citation>
    <scope>NUCLEOTIDE SEQUENCE</scope>
</reference>
<feature type="compositionally biased region" description="Basic and acidic residues" evidence="1">
    <location>
        <begin position="102"/>
        <end position="114"/>
    </location>
</feature>
<feature type="compositionally biased region" description="Polar residues" evidence="1">
    <location>
        <begin position="9"/>
        <end position="19"/>
    </location>
</feature>
<evidence type="ECO:0000256" key="1">
    <source>
        <dbReference type="SAM" id="MobiDB-lite"/>
    </source>
</evidence>
<dbReference type="Proteomes" id="UP001153269">
    <property type="component" value="Unassembled WGS sequence"/>
</dbReference>
<proteinExistence type="predicted"/>
<evidence type="ECO:0000313" key="2">
    <source>
        <dbReference type="EMBL" id="CAB1442332.1"/>
    </source>
</evidence>
<feature type="compositionally biased region" description="Polar residues" evidence="1">
    <location>
        <begin position="115"/>
        <end position="125"/>
    </location>
</feature>
<feature type="compositionally biased region" description="Low complexity" evidence="1">
    <location>
        <begin position="85"/>
        <end position="95"/>
    </location>
</feature>
<organism evidence="2 3">
    <name type="scientific">Pleuronectes platessa</name>
    <name type="common">European plaice</name>
    <dbReference type="NCBI Taxonomy" id="8262"/>
    <lineage>
        <taxon>Eukaryota</taxon>
        <taxon>Metazoa</taxon>
        <taxon>Chordata</taxon>
        <taxon>Craniata</taxon>
        <taxon>Vertebrata</taxon>
        <taxon>Euteleostomi</taxon>
        <taxon>Actinopterygii</taxon>
        <taxon>Neopterygii</taxon>
        <taxon>Teleostei</taxon>
        <taxon>Neoteleostei</taxon>
        <taxon>Acanthomorphata</taxon>
        <taxon>Carangaria</taxon>
        <taxon>Pleuronectiformes</taxon>
        <taxon>Pleuronectoidei</taxon>
        <taxon>Pleuronectidae</taxon>
        <taxon>Pleuronectes</taxon>
    </lineage>
</organism>